<dbReference type="AlphaFoldDB" id="A0A1G8MNL7"/>
<dbReference type="RefSeq" id="WP_217636771.1">
    <property type="nucleotide sequence ID" value="NZ_FNDT01000019.1"/>
</dbReference>
<sequence>LLTERLFRMTIDIRAMLHRVVAEVFDESFAVTGFGYSDHPGLHGVEVRSNLVEGRTAVIRASYEWSDIFIPELNVQANMFDYDDVEEEKAAELRRLCLVMRAYLQGEGEIEKRRRLFRRGTNAVLRIKVDGLEWRLGRHHYVVPNL</sequence>
<dbReference type="EMBL" id="FNDT01000019">
    <property type="protein sequence ID" value="SDI69514.1"/>
    <property type="molecule type" value="Genomic_DNA"/>
</dbReference>
<name>A0A1G8MNL7_9MICC</name>
<reference evidence="1 2" key="1">
    <citation type="submission" date="2016-10" db="EMBL/GenBank/DDBJ databases">
        <authorList>
            <person name="de Groot N.N."/>
        </authorList>
    </citation>
    <scope>NUCLEOTIDE SEQUENCE [LARGE SCALE GENOMIC DNA]</scope>
    <source>
        <strain evidence="1 2">NP_1H</strain>
    </source>
</reference>
<organism evidence="1 2">
    <name type="scientific">Arthrobacter subterraneus</name>
    <dbReference type="NCBI Taxonomy" id="335973"/>
    <lineage>
        <taxon>Bacteria</taxon>
        <taxon>Bacillati</taxon>
        <taxon>Actinomycetota</taxon>
        <taxon>Actinomycetes</taxon>
        <taxon>Micrococcales</taxon>
        <taxon>Micrococcaceae</taxon>
        <taxon>Arthrobacter</taxon>
    </lineage>
</organism>
<protein>
    <submittedName>
        <fullName evidence="1">Uncharacterized protein</fullName>
    </submittedName>
</protein>
<gene>
    <name evidence="1" type="ORF">SAMN04488693_1191</name>
</gene>
<accession>A0A1G8MNL7</accession>
<evidence type="ECO:0000313" key="1">
    <source>
        <dbReference type="EMBL" id="SDI69514.1"/>
    </source>
</evidence>
<keyword evidence="2" id="KW-1185">Reference proteome</keyword>
<evidence type="ECO:0000313" key="2">
    <source>
        <dbReference type="Proteomes" id="UP000199258"/>
    </source>
</evidence>
<dbReference type="Proteomes" id="UP000199258">
    <property type="component" value="Unassembled WGS sequence"/>
</dbReference>
<proteinExistence type="predicted"/>
<feature type="non-terminal residue" evidence="1">
    <location>
        <position position="1"/>
    </location>
</feature>